<evidence type="ECO:0000259" key="6">
    <source>
        <dbReference type="Pfam" id="PF02775"/>
    </source>
</evidence>
<feature type="domain" description="Thiamine pyrophosphate enzyme central" evidence="5">
    <location>
        <begin position="195"/>
        <end position="324"/>
    </location>
</feature>
<organism evidence="8 9">
    <name type="scientific">Staphylococcus canis</name>
    <dbReference type="NCBI Taxonomy" id="2724942"/>
    <lineage>
        <taxon>Bacteria</taxon>
        <taxon>Bacillati</taxon>
        <taxon>Bacillota</taxon>
        <taxon>Bacilli</taxon>
        <taxon>Bacillales</taxon>
        <taxon>Staphylococcaceae</taxon>
        <taxon>Staphylococcus</taxon>
    </lineage>
</organism>
<dbReference type="Gene3D" id="3.40.50.1220">
    <property type="entry name" value="TPP-binding domain"/>
    <property type="match status" value="1"/>
</dbReference>
<dbReference type="InterPro" id="IPR047212">
    <property type="entry name" value="TPP_POXB-like"/>
</dbReference>
<dbReference type="InterPro" id="IPR029035">
    <property type="entry name" value="DHS-like_NAD/FAD-binding_dom"/>
</dbReference>
<dbReference type="InterPro" id="IPR000399">
    <property type="entry name" value="TPP-bd_CS"/>
</dbReference>
<feature type="domain" description="Thiamine pyrophosphate enzyme N-terminal TPP-binding" evidence="7">
    <location>
        <begin position="9"/>
        <end position="119"/>
    </location>
</feature>
<dbReference type="Proteomes" id="UP000751852">
    <property type="component" value="Unassembled WGS sequence"/>
</dbReference>
<accession>A0ABS0TAB8</accession>
<dbReference type="CDD" id="cd02014">
    <property type="entry name" value="TPP_POX"/>
    <property type="match status" value="1"/>
</dbReference>
<keyword evidence="3 4" id="KW-0786">Thiamine pyrophosphate</keyword>
<dbReference type="PANTHER" id="PTHR42981">
    <property type="entry name" value="PYRUVATE DEHYDROGENASE [UBIQUINONE]"/>
    <property type="match status" value="1"/>
</dbReference>
<dbReference type="EC" id="1.2.3.3" evidence="8"/>
<dbReference type="EMBL" id="JABANU010000007">
    <property type="protein sequence ID" value="MBI5974719.1"/>
    <property type="molecule type" value="Genomic_DNA"/>
</dbReference>
<dbReference type="SUPFAM" id="SSF52467">
    <property type="entry name" value="DHS-like NAD/FAD-binding domain"/>
    <property type="match status" value="1"/>
</dbReference>
<keyword evidence="8" id="KW-0560">Oxidoreductase</keyword>
<dbReference type="InterPro" id="IPR047210">
    <property type="entry name" value="TPP_PYR_POXB-like"/>
</dbReference>
<evidence type="ECO:0000256" key="1">
    <source>
        <dbReference type="ARBA" id="ARBA00007812"/>
    </source>
</evidence>
<protein>
    <submittedName>
        <fullName evidence="8">Pyruvate oxidase</fullName>
        <ecNumber evidence="8">1.2.3.3</ecNumber>
    </submittedName>
</protein>
<dbReference type="InterPro" id="IPR029061">
    <property type="entry name" value="THDP-binding"/>
</dbReference>
<comment type="similarity">
    <text evidence="1 4">Belongs to the TPP enzyme family.</text>
</comment>
<comment type="caution">
    <text evidence="8">The sequence shown here is derived from an EMBL/GenBank/DDBJ whole genome shotgun (WGS) entry which is preliminary data.</text>
</comment>
<dbReference type="Pfam" id="PF02775">
    <property type="entry name" value="TPP_enzyme_C"/>
    <property type="match status" value="1"/>
</dbReference>
<dbReference type="PANTHER" id="PTHR42981:SF2">
    <property type="entry name" value="PYRUVATE DEHYDROGENASE [UBIQUINONE]"/>
    <property type="match status" value="1"/>
</dbReference>
<dbReference type="Pfam" id="PF00205">
    <property type="entry name" value="TPP_enzyme_M"/>
    <property type="match status" value="1"/>
</dbReference>
<keyword evidence="8" id="KW-0670">Pyruvate</keyword>
<reference evidence="8 9" key="1">
    <citation type="submission" date="2020-04" db="EMBL/GenBank/DDBJ databases">
        <title>Staphylococcus species from domestic dog.</title>
        <authorList>
            <person name="Paterson G.K."/>
        </authorList>
    </citation>
    <scope>NUCLEOTIDE SEQUENCE [LARGE SCALE GENOMIC DNA]</scope>
    <source>
        <strain evidence="8 9">H16/1A</strain>
    </source>
</reference>
<feature type="domain" description="Thiamine pyrophosphate enzyme TPP-binding" evidence="6">
    <location>
        <begin position="384"/>
        <end position="530"/>
    </location>
</feature>
<keyword evidence="9" id="KW-1185">Reference proteome</keyword>
<dbReference type="Pfam" id="PF02776">
    <property type="entry name" value="TPP_enzyme_N"/>
    <property type="match status" value="1"/>
</dbReference>
<dbReference type="InterPro" id="IPR012000">
    <property type="entry name" value="Thiamin_PyroP_enz_cen_dom"/>
</dbReference>
<dbReference type="InterPro" id="IPR012001">
    <property type="entry name" value="Thiamin_PyroP_enz_TPP-bd_dom"/>
</dbReference>
<evidence type="ECO:0000256" key="2">
    <source>
        <dbReference type="ARBA" id="ARBA00022428"/>
    </source>
</evidence>
<keyword evidence="2" id="KW-0474">Menaquinone biosynthesis</keyword>
<dbReference type="InterPro" id="IPR011766">
    <property type="entry name" value="TPP_enzyme_TPP-bd"/>
</dbReference>
<gene>
    <name evidence="8" type="ORF">HHH54_03780</name>
</gene>
<dbReference type="PROSITE" id="PS00187">
    <property type="entry name" value="TPP_ENZYMES"/>
    <property type="match status" value="1"/>
</dbReference>
<evidence type="ECO:0000259" key="7">
    <source>
        <dbReference type="Pfam" id="PF02776"/>
    </source>
</evidence>
<evidence type="ECO:0000256" key="4">
    <source>
        <dbReference type="RuleBase" id="RU362132"/>
    </source>
</evidence>
<name>A0ABS0TAB8_9STAP</name>
<proteinExistence type="inferred from homology"/>
<dbReference type="InterPro" id="IPR047211">
    <property type="entry name" value="POXB-like"/>
</dbReference>
<dbReference type="GO" id="GO:0047112">
    <property type="term" value="F:pyruvate oxidase activity"/>
    <property type="evidence" value="ECO:0007669"/>
    <property type="project" value="UniProtKB-EC"/>
</dbReference>
<dbReference type="SUPFAM" id="SSF52518">
    <property type="entry name" value="Thiamin diphosphate-binding fold (THDP-binding)"/>
    <property type="match status" value="2"/>
</dbReference>
<sequence>MSKVKANMGLIKALEAWDIDHVYGIPGDSIDAVVDGLKVAENSIKFIHVRHEEVASLAAAAYTKLTGKIGVSLAIGGPGAVHLLNGMYDAKMDNVPQLVLAGQADSHKLGTKAFQEVDLPKLFEDVAVYNYQLTDADAPNIFNIVDEAIRTAYQENGVAVLTLPNNILTTKIKDNFPTEVNKTMATVQAPSPKSIQDAARLFNKSKKPVILVGKGAEHAKDEVKAFIEKGKIPTMVTLPSKTIVADDHPYNLGNIGKIGTKPSYQAMQNADLLILAGTNYPYVDYLPKKDIPAIQIDKDFAAIGHRFNIDAPIVGDSKIALQQLTDAIKPVQNRPFLNDMLNHKETWDQWMAEDVKNESSPIRPERLMESINKVINKDTVIAADVGTSTVWSTRYLKLGVDNKFIISSWLGTMGCALPTAIASRFAFPNRQVIAISGDGAFEMVMQDFATAVQYNLPMVIFVLNNQELSFIKYEQQAAGELEYGIDFSDMDFAKFAEICGGVGLTLKDPKEIDAVVQTAVQQHKPTIVNVYVDPNAAPLPGKIVPDEARNYAKWAYRNLTEERKLVFNEMPSLSTAIKRFL</sequence>
<evidence type="ECO:0000313" key="8">
    <source>
        <dbReference type="EMBL" id="MBI5974719.1"/>
    </source>
</evidence>
<evidence type="ECO:0000259" key="5">
    <source>
        <dbReference type="Pfam" id="PF00205"/>
    </source>
</evidence>
<dbReference type="RefSeq" id="WP_198617505.1">
    <property type="nucleotide sequence ID" value="NZ_JABANU010000007.1"/>
</dbReference>
<dbReference type="Gene3D" id="3.40.50.970">
    <property type="match status" value="2"/>
</dbReference>
<evidence type="ECO:0000256" key="3">
    <source>
        <dbReference type="ARBA" id="ARBA00023052"/>
    </source>
</evidence>
<evidence type="ECO:0000313" key="9">
    <source>
        <dbReference type="Proteomes" id="UP000751852"/>
    </source>
</evidence>
<dbReference type="NCBIfam" id="NF006377">
    <property type="entry name" value="PRK08611.1"/>
    <property type="match status" value="1"/>
</dbReference>
<dbReference type="CDD" id="cd07039">
    <property type="entry name" value="TPP_PYR_POX"/>
    <property type="match status" value="1"/>
</dbReference>